<dbReference type="GO" id="GO:0008081">
    <property type="term" value="F:phosphoric diester hydrolase activity"/>
    <property type="evidence" value="ECO:0007669"/>
    <property type="project" value="InterPro"/>
</dbReference>
<dbReference type="EMBL" id="MN740217">
    <property type="protein sequence ID" value="QHT94216.1"/>
    <property type="molecule type" value="Genomic_DNA"/>
</dbReference>
<dbReference type="InterPro" id="IPR017946">
    <property type="entry name" value="PLC-like_Pdiesterase_TIM-brl"/>
</dbReference>
<feature type="domain" description="GP-PDE" evidence="1">
    <location>
        <begin position="1"/>
        <end position="209"/>
    </location>
</feature>
<dbReference type="AlphaFoldDB" id="A0A6C0IP54"/>
<reference evidence="2" key="1">
    <citation type="journal article" date="2020" name="Nature">
        <title>Giant virus diversity and host interactions through global metagenomics.</title>
        <authorList>
            <person name="Schulz F."/>
            <person name="Roux S."/>
            <person name="Paez-Espino D."/>
            <person name="Jungbluth S."/>
            <person name="Walsh D.A."/>
            <person name="Denef V.J."/>
            <person name="McMahon K.D."/>
            <person name="Konstantinidis K.T."/>
            <person name="Eloe-Fadrosh E.A."/>
            <person name="Kyrpides N.C."/>
            <person name="Woyke T."/>
        </authorList>
    </citation>
    <scope>NUCLEOTIDE SEQUENCE</scope>
    <source>
        <strain evidence="2">GVMAG-M-3300024258-28</strain>
    </source>
</reference>
<dbReference type="Pfam" id="PF03009">
    <property type="entry name" value="GDPD"/>
    <property type="match status" value="1"/>
</dbReference>
<evidence type="ECO:0000313" key="2">
    <source>
        <dbReference type="EMBL" id="QHT94216.1"/>
    </source>
</evidence>
<dbReference type="PANTHER" id="PTHR46211">
    <property type="entry name" value="GLYCEROPHOSPHORYL DIESTER PHOSPHODIESTERASE"/>
    <property type="match status" value="1"/>
</dbReference>
<accession>A0A6C0IP54</accession>
<dbReference type="PANTHER" id="PTHR46211:SF14">
    <property type="entry name" value="GLYCEROPHOSPHODIESTER PHOSPHODIESTERASE"/>
    <property type="match status" value="1"/>
</dbReference>
<dbReference type="GO" id="GO:0006629">
    <property type="term" value="P:lipid metabolic process"/>
    <property type="evidence" value="ECO:0007669"/>
    <property type="project" value="InterPro"/>
</dbReference>
<dbReference type="SUPFAM" id="SSF51695">
    <property type="entry name" value="PLC-like phosphodiesterases"/>
    <property type="match status" value="1"/>
</dbReference>
<name>A0A6C0IP54_9ZZZZ</name>
<dbReference type="InterPro" id="IPR030395">
    <property type="entry name" value="GP_PDE_dom"/>
</dbReference>
<dbReference type="CDD" id="cd08556">
    <property type="entry name" value="GDPD"/>
    <property type="match status" value="1"/>
</dbReference>
<dbReference type="PROSITE" id="PS51704">
    <property type="entry name" value="GP_PDE"/>
    <property type="match status" value="1"/>
</dbReference>
<proteinExistence type="predicted"/>
<protein>
    <recommendedName>
        <fullName evidence="1">GP-PDE domain-containing protein</fullName>
    </recommendedName>
</protein>
<organism evidence="2">
    <name type="scientific">viral metagenome</name>
    <dbReference type="NCBI Taxonomy" id="1070528"/>
    <lineage>
        <taxon>unclassified sequences</taxon>
        <taxon>metagenomes</taxon>
        <taxon>organismal metagenomes</taxon>
    </lineage>
</organism>
<evidence type="ECO:0000259" key="1">
    <source>
        <dbReference type="PROSITE" id="PS51704"/>
    </source>
</evidence>
<sequence length="209" mass="24990">MIKIAHRGLSHHYVDNSLEAFQQAVDKEFDMIELDIQLCSNDIVVYHDTYYLSKLIRDYTIEECKQHHMLSLDDFLEQVDSHTTKLFFDLKGSIDICVPLIDKLLKYDICYSNVYISAFNRHHIKILREFRLPIHLGFTTSTIYTIDDLEYLTKEIDFMCVHWTVLTHELTTYLHNKQKLLFSFTAKEYYQYLYMKKFDIDGIVTNFEI</sequence>
<dbReference type="Gene3D" id="3.20.20.190">
    <property type="entry name" value="Phosphatidylinositol (PI) phosphodiesterase"/>
    <property type="match status" value="1"/>
</dbReference>